<gene>
    <name evidence="1" type="ORF">HGM15179_009094</name>
</gene>
<dbReference type="Proteomes" id="UP000796761">
    <property type="component" value="Unassembled WGS sequence"/>
</dbReference>
<proteinExistence type="predicted"/>
<evidence type="ECO:0000313" key="1">
    <source>
        <dbReference type="EMBL" id="TRZ18006.1"/>
    </source>
</evidence>
<reference evidence="1" key="1">
    <citation type="submission" date="2019-04" db="EMBL/GenBank/DDBJ databases">
        <title>Genome assembly of Zosterops borbonicus 15179.</title>
        <authorList>
            <person name="Leroy T."/>
            <person name="Anselmetti Y."/>
            <person name="Tilak M.-K."/>
            <person name="Nabholz B."/>
        </authorList>
    </citation>
    <scope>NUCLEOTIDE SEQUENCE</scope>
    <source>
        <strain evidence="1">HGM_15179</strain>
        <tissue evidence="1">Muscle</tissue>
    </source>
</reference>
<dbReference type="EMBL" id="SWJQ01000238">
    <property type="protein sequence ID" value="TRZ18006.1"/>
    <property type="molecule type" value="Genomic_DNA"/>
</dbReference>
<keyword evidence="2" id="KW-1185">Reference proteome</keyword>
<sequence length="130" mass="15031">MQVPFAIFSISKPDIQHQVGAQEMDLDEASMALLLHLFGIRYIFYNVLVQHELQECSWLGFPDTSTELMRIQAALRCKTWNQLGKARKLLILPYLGAAFAQQKWSQLESNLVTRVMLGWSWGTRINDLYQ</sequence>
<comment type="caution">
    <text evidence="1">The sequence shown here is derived from an EMBL/GenBank/DDBJ whole genome shotgun (WGS) entry which is preliminary data.</text>
</comment>
<evidence type="ECO:0000313" key="2">
    <source>
        <dbReference type="Proteomes" id="UP000796761"/>
    </source>
</evidence>
<organism evidence="1 2">
    <name type="scientific">Zosterops borbonicus</name>
    <dbReference type="NCBI Taxonomy" id="364589"/>
    <lineage>
        <taxon>Eukaryota</taxon>
        <taxon>Metazoa</taxon>
        <taxon>Chordata</taxon>
        <taxon>Craniata</taxon>
        <taxon>Vertebrata</taxon>
        <taxon>Euteleostomi</taxon>
        <taxon>Archelosauria</taxon>
        <taxon>Archosauria</taxon>
        <taxon>Dinosauria</taxon>
        <taxon>Saurischia</taxon>
        <taxon>Theropoda</taxon>
        <taxon>Coelurosauria</taxon>
        <taxon>Aves</taxon>
        <taxon>Neognathae</taxon>
        <taxon>Neoaves</taxon>
        <taxon>Telluraves</taxon>
        <taxon>Australaves</taxon>
        <taxon>Passeriformes</taxon>
        <taxon>Sylvioidea</taxon>
        <taxon>Zosteropidae</taxon>
        <taxon>Zosterops</taxon>
    </lineage>
</organism>
<name>A0A8K1GFT1_9PASS</name>
<protein>
    <submittedName>
        <fullName evidence="1">Uncharacterized protein</fullName>
    </submittedName>
</protein>
<accession>A0A8K1GFT1</accession>
<dbReference type="AlphaFoldDB" id="A0A8K1GFT1"/>